<feature type="transmembrane region" description="Helical" evidence="1">
    <location>
        <begin position="146"/>
        <end position="167"/>
    </location>
</feature>
<sequence length="181" mass="20386">METDSENINRIQRVSSTFRLLFTVLIFCIPVITLLYWLFFNVLPVGFTTDLPVVVNQTLPLKTLVLAFLISLIPAFVAIYGMINLQKLFKLYEKAIVFSGQNVKCFRHLGYALIYWVLANLVFTILISIVLTINNSSGERMIVAQFGISDIGTLIIGAVIILVSWVMDEAVKLEDEQAHTV</sequence>
<feature type="transmembrane region" description="Helical" evidence="1">
    <location>
        <begin position="59"/>
        <end position="83"/>
    </location>
</feature>
<dbReference type="EMBL" id="UOFO01000131">
    <property type="protein sequence ID" value="VAW87764.1"/>
    <property type="molecule type" value="Genomic_DNA"/>
</dbReference>
<dbReference type="AlphaFoldDB" id="A0A3B1A223"/>
<accession>A0A3B1A223</accession>
<organism evidence="2">
    <name type="scientific">hydrothermal vent metagenome</name>
    <dbReference type="NCBI Taxonomy" id="652676"/>
    <lineage>
        <taxon>unclassified sequences</taxon>
        <taxon>metagenomes</taxon>
        <taxon>ecological metagenomes</taxon>
    </lineage>
</organism>
<feature type="transmembrane region" description="Helical" evidence="1">
    <location>
        <begin position="20"/>
        <end position="39"/>
    </location>
</feature>
<keyword evidence="1" id="KW-1133">Transmembrane helix</keyword>
<dbReference type="Pfam" id="PF11188">
    <property type="entry name" value="DUF2975"/>
    <property type="match status" value="1"/>
</dbReference>
<evidence type="ECO:0000313" key="2">
    <source>
        <dbReference type="EMBL" id="VAW87764.1"/>
    </source>
</evidence>
<keyword evidence="1" id="KW-0812">Transmembrane</keyword>
<evidence type="ECO:0008006" key="3">
    <source>
        <dbReference type="Google" id="ProtNLM"/>
    </source>
</evidence>
<gene>
    <name evidence="2" type="ORF">MNBD_GAMMA16-235</name>
</gene>
<evidence type="ECO:0000256" key="1">
    <source>
        <dbReference type="SAM" id="Phobius"/>
    </source>
</evidence>
<dbReference type="InterPro" id="IPR021354">
    <property type="entry name" value="DUF2975"/>
</dbReference>
<name>A0A3B1A223_9ZZZZ</name>
<feature type="transmembrane region" description="Helical" evidence="1">
    <location>
        <begin position="113"/>
        <end position="134"/>
    </location>
</feature>
<keyword evidence="1" id="KW-0472">Membrane</keyword>
<protein>
    <recommendedName>
        <fullName evidence="3">DUF2975 domain-containing protein</fullName>
    </recommendedName>
</protein>
<proteinExistence type="predicted"/>
<reference evidence="2" key="1">
    <citation type="submission" date="2018-06" db="EMBL/GenBank/DDBJ databases">
        <authorList>
            <person name="Zhirakovskaya E."/>
        </authorList>
    </citation>
    <scope>NUCLEOTIDE SEQUENCE</scope>
</reference>